<dbReference type="PROSITE" id="PS00108">
    <property type="entry name" value="PROTEIN_KINASE_ST"/>
    <property type="match status" value="1"/>
</dbReference>
<reference evidence="9 10" key="1">
    <citation type="submission" date="2019-09" db="EMBL/GenBank/DDBJ databases">
        <title>NBRP : Genome information of microbial organism related human and environment.</title>
        <authorList>
            <person name="Hattori M."/>
            <person name="Oshima K."/>
            <person name="Inaba H."/>
            <person name="Suda W."/>
            <person name="Sakamoto M."/>
            <person name="Iino T."/>
            <person name="Kitahara M."/>
            <person name="Oshida Y."/>
            <person name="Iida T."/>
            <person name="Kudo T."/>
            <person name="Itoh T."/>
            <person name="Ohkuma M."/>
        </authorList>
    </citation>
    <scope>NUCLEOTIDE SEQUENCE [LARGE SCALE GENOMIC DNA]</scope>
    <source>
        <strain evidence="9 10">Mie-1</strain>
    </source>
</reference>
<dbReference type="GO" id="GO:0006355">
    <property type="term" value="P:regulation of DNA-templated transcription"/>
    <property type="evidence" value="ECO:0007669"/>
    <property type="project" value="InterPro"/>
</dbReference>
<dbReference type="InterPro" id="IPR001867">
    <property type="entry name" value="OmpR/PhoB-type_DNA-bd"/>
</dbReference>
<feature type="DNA-binding region" description="OmpR/PhoB-type" evidence="6">
    <location>
        <begin position="12"/>
        <end position="108"/>
    </location>
</feature>
<dbReference type="Proteomes" id="UP000325187">
    <property type="component" value="Unassembled WGS sequence"/>
</dbReference>
<dbReference type="PROSITE" id="PS50011">
    <property type="entry name" value="PROTEIN_KINASE_DOM"/>
    <property type="match status" value="1"/>
</dbReference>
<dbReference type="CDD" id="cd00383">
    <property type="entry name" value="trans_reg_C"/>
    <property type="match status" value="1"/>
</dbReference>
<protein>
    <submittedName>
        <fullName evidence="9">Uncharacterized protein</fullName>
    </submittedName>
</protein>
<dbReference type="SUPFAM" id="SSF46894">
    <property type="entry name" value="C-terminal effector domain of the bipartite response regulators"/>
    <property type="match status" value="1"/>
</dbReference>
<evidence type="ECO:0000256" key="1">
    <source>
        <dbReference type="ARBA" id="ARBA00022679"/>
    </source>
</evidence>
<dbReference type="SMART" id="SM00220">
    <property type="entry name" value="S_TKc"/>
    <property type="match status" value="1"/>
</dbReference>
<dbReference type="Pfam" id="PF00486">
    <property type="entry name" value="Trans_reg_C"/>
    <property type="match status" value="1"/>
</dbReference>
<keyword evidence="3" id="KW-0418">Kinase</keyword>
<dbReference type="GO" id="GO:0000160">
    <property type="term" value="P:phosphorelay signal transduction system"/>
    <property type="evidence" value="ECO:0007669"/>
    <property type="project" value="InterPro"/>
</dbReference>
<dbReference type="Pfam" id="PF00069">
    <property type="entry name" value="Pkinase"/>
    <property type="match status" value="1"/>
</dbReference>
<dbReference type="InterPro" id="IPR011009">
    <property type="entry name" value="Kinase-like_dom_sf"/>
</dbReference>
<dbReference type="PANTHER" id="PTHR43289">
    <property type="entry name" value="MITOGEN-ACTIVATED PROTEIN KINASE KINASE KINASE 20-RELATED"/>
    <property type="match status" value="1"/>
</dbReference>
<evidence type="ECO:0000259" key="7">
    <source>
        <dbReference type="PROSITE" id="PS50011"/>
    </source>
</evidence>
<dbReference type="Gene3D" id="1.10.10.10">
    <property type="entry name" value="Winged helix-like DNA-binding domain superfamily/Winged helix DNA-binding domain"/>
    <property type="match status" value="1"/>
</dbReference>
<evidence type="ECO:0000256" key="6">
    <source>
        <dbReference type="PROSITE-ProRule" id="PRU01091"/>
    </source>
</evidence>
<dbReference type="PANTHER" id="PTHR43289:SF6">
    <property type="entry name" value="SERINE_THREONINE-PROTEIN KINASE NEKL-3"/>
    <property type="match status" value="1"/>
</dbReference>
<keyword evidence="4" id="KW-0067">ATP-binding</keyword>
<keyword evidence="10" id="KW-1185">Reference proteome</keyword>
<dbReference type="GO" id="GO:0004674">
    <property type="term" value="F:protein serine/threonine kinase activity"/>
    <property type="evidence" value="ECO:0007669"/>
    <property type="project" value="TreeGrafter"/>
</dbReference>
<keyword evidence="1" id="KW-0808">Transferase</keyword>
<dbReference type="Pfam" id="PF13424">
    <property type="entry name" value="TPR_12"/>
    <property type="match status" value="1"/>
</dbReference>
<sequence length="910" mass="98392">MSDSALSQSGSLYLYRFGSAEFDEARFELRMGGQPVELERRPLEVLRALLHHAGEVVTKEELFETVWAGRITVENVLANAVAKLRKALGEGNAAFIVTQARVGYRFDGELERIAAGRRLISRLELKPGEIVPGRPHFRLLEQLSITDGSEVWLAQHEKTGERRVYKFSPDGERLAALKREATLSRLMRESLGDRPDISRIIDWNFEAEPFFLECAYGGQSLPDWAEEKERLTAMSASERLELALQVIDAIAAAHSVGVLHKDLKPANVLVDADGQGGWQVRVTDFGSGRLMEPAMLAELGITPLGQTITDDSSSSSSYGTPLYIAPEVIAGAVPTARSDIYALGVLSYQILAGDLKKPLTTGWEDDLEDALLREDIAQATAGDPTRRMASAAELAQRLRSLKERHLERRRLAAVKQRALEAQAALQRSRARRPWLIGVISLLALGVAASTGLFLHASEAWYSAQQQATRAEATAAFLRDIMINADPREPGAGHDASLRDALTQATKRIEARFAADPAMEASVRLTAGEIYTGLQDFRTAILHHRRAASLLAHMLGKSHPRTLEARYRLGEALSNASLYDEAGEVLLAADGDAGARLDEDDALGLAAARAHGRFELLQAKSETATGHYEEALRRLARVAPDDARNFHALSLDLAQGYVRIGRQEEAVALLGKLQEEARFADAGVSDARRATAKLHYGAALLHSGRLEKAESVLAEALPALAAAFGPESTQLAEGRGVLGNLYAASGRWAEAAPLIARVRETTCASLGLEHLNCLMAGGNEGVILVQLGETVEAIPRLTAARDAFDRLMGPASPGVHVMNYYLAQALLDMGDGGAAAPIVEGLDPALLAAGSPGDEWPVRLDALRGWAMILNGEPEKGRRLLEAALAQMKVGRCRAGSLIPSAGCFPLKIFE</sequence>
<dbReference type="InterPro" id="IPR008271">
    <property type="entry name" value="Ser/Thr_kinase_AS"/>
</dbReference>
<dbReference type="RefSeq" id="WP_150002113.1">
    <property type="nucleotide sequence ID" value="NZ_BKCM01000005.1"/>
</dbReference>
<evidence type="ECO:0000256" key="5">
    <source>
        <dbReference type="ARBA" id="ARBA00023125"/>
    </source>
</evidence>
<dbReference type="SMART" id="SM00862">
    <property type="entry name" value="Trans_reg_C"/>
    <property type="match status" value="1"/>
</dbReference>
<name>A0A5A7MWY2_9PROT</name>
<dbReference type="SUPFAM" id="SSF48452">
    <property type="entry name" value="TPR-like"/>
    <property type="match status" value="2"/>
</dbReference>
<comment type="caution">
    <text evidence="9">The sequence shown here is derived from an EMBL/GenBank/DDBJ whole genome shotgun (WGS) entry which is preliminary data.</text>
</comment>
<evidence type="ECO:0000256" key="3">
    <source>
        <dbReference type="ARBA" id="ARBA00022777"/>
    </source>
</evidence>
<dbReference type="AlphaFoldDB" id="A0A5A7MWY2"/>
<dbReference type="GO" id="GO:0003677">
    <property type="term" value="F:DNA binding"/>
    <property type="evidence" value="ECO:0007669"/>
    <property type="project" value="UniProtKB-UniRule"/>
</dbReference>
<keyword evidence="5 6" id="KW-0238">DNA-binding</keyword>
<dbReference type="InterPro" id="IPR000719">
    <property type="entry name" value="Prot_kinase_dom"/>
</dbReference>
<dbReference type="EMBL" id="BKCM01000005">
    <property type="protein sequence ID" value="GER00591.1"/>
    <property type="molecule type" value="Genomic_DNA"/>
</dbReference>
<accession>A0A5A7MWY2</accession>
<dbReference type="Gene3D" id="1.25.40.10">
    <property type="entry name" value="Tetratricopeptide repeat domain"/>
    <property type="match status" value="2"/>
</dbReference>
<dbReference type="InterPro" id="IPR011990">
    <property type="entry name" value="TPR-like_helical_dom_sf"/>
</dbReference>
<dbReference type="SUPFAM" id="SSF56112">
    <property type="entry name" value="Protein kinase-like (PK-like)"/>
    <property type="match status" value="1"/>
</dbReference>
<feature type="domain" description="OmpR/PhoB-type" evidence="8">
    <location>
        <begin position="12"/>
        <end position="108"/>
    </location>
</feature>
<organism evidence="9 10">
    <name type="scientific">Iodidimonas gelatinilytica</name>
    <dbReference type="NCBI Taxonomy" id="1236966"/>
    <lineage>
        <taxon>Bacteria</taxon>
        <taxon>Pseudomonadati</taxon>
        <taxon>Pseudomonadota</taxon>
        <taxon>Alphaproteobacteria</taxon>
        <taxon>Iodidimonadales</taxon>
        <taxon>Iodidimonadaceae</taxon>
        <taxon>Iodidimonas</taxon>
    </lineage>
</organism>
<evidence type="ECO:0000313" key="9">
    <source>
        <dbReference type="EMBL" id="GER00591.1"/>
    </source>
</evidence>
<proteinExistence type="predicted"/>
<dbReference type="Gene3D" id="1.10.510.10">
    <property type="entry name" value="Transferase(Phosphotransferase) domain 1"/>
    <property type="match status" value="1"/>
</dbReference>
<evidence type="ECO:0000313" key="10">
    <source>
        <dbReference type="Proteomes" id="UP000325187"/>
    </source>
</evidence>
<evidence type="ECO:0000256" key="2">
    <source>
        <dbReference type="ARBA" id="ARBA00022741"/>
    </source>
</evidence>
<dbReference type="InterPro" id="IPR036388">
    <property type="entry name" value="WH-like_DNA-bd_sf"/>
</dbReference>
<evidence type="ECO:0000256" key="4">
    <source>
        <dbReference type="ARBA" id="ARBA00022840"/>
    </source>
</evidence>
<dbReference type="InterPro" id="IPR016032">
    <property type="entry name" value="Sig_transdc_resp-reg_C-effctor"/>
</dbReference>
<dbReference type="GO" id="GO:0005524">
    <property type="term" value="F:ATP binding"/>
    <property type="evidence" value="ECO:0007669"/>
    <property type="project" value="UniProtKB-KW"/>
</dbReference>
<feature type="domain" description="Protein kinase" evidence="7">
    <location>
        <begin position="137"/>
        <end position="435"/>
    </location>
</feature>
<evidence type="ECO:0000259" key="8">
    <source>
        <dbReference type="PROSITE" id="PS51755"/>
    </source>
</evidence>
<keyword evidence="2" id="KW-0547">Nucleotide-binding</keyword>
<dbReference type="PROSITE" id="PS51755">
    <property type="entry name" value="OMPR_PHOB"/>
    <property type="match status" value="1"/>
</dbReference>
<gene>
    <name evidence="9" type="ORF">JCM17845_12140</name>
</gene>